<dbReference type="EMBL" id="CM026431">
    <property type="protein sequence ID" value="KAG0558063.1"/>
    <property type="molecule type" value="Genomic_DNA"/>
</dbReference>
<evidence type="ECO:0000256" key="6">
    <source>
        <dbReference type="RuleBase" id="RU003910"/>
    </source>
</evidence>
<reference evidence="8" key="1">
    <citation type="submission" date="2020-06" db="EMBL/GenBank/DDBJ databases">
        <title>WGS assembly of Ceratodon purpureus strain R40.</title>
        <authorList>
            <person name="Carey S.B."/>
            <person name="Jenkins J."/>
            <person name="Shu S."/>
            <person name="Lovell J.T."/>
            <person name="Sreedasyam A."/>
            <person name="Maumus F."/>
            <person name="Tiley G.P."/>
            <person name="Fernandez-Pozo N."/>
            <person name="Barry K."/>
            <person name="Chen C."/>
            <person name="Wang M."/>
            <person name="Lipzen A."/>
            <person name="Daum C."/>
            <person name="Saski C.A."/>
            <person name="Payton A.C."/>
            <person name="Mcbreen J.C."/>
            <person name="Conrad R.E."/>
            <person name="Kollar L.M."/>
            <person name="Olsson S."/>
            <person name="Huttunen S."/>
            <person name="Landis J.B."/>
            <person name="Wickett N.J."/>
            <person name="Johnson M.G."/>
            <person name="Rensing S.A."/>
            <person name="Grimwood J."/>
            <person name="Schmutz J."/>
            <person name="Mcdaniel S.F."/>
        </authorList>
    </citation>
    <scope>NUCLEOTIDE SEQUENCE</scope>
    <source>
        <strain evidence="8">R40</strain>
    </source>
</reference>
<feature type="region of interest" description="Disordered" evidence="7">
    <location>
        <begin position="160"/>
        <end position="197"/>
    </location>
</feature>
<keyword evidence="1" id="KW-0699">rRNA-binding</keyword>
<feature type="compositionally biased region" description="Basic and acidic residues" evidence="7">
    <location>
        <begin position="238"/>
        <end position="253"/>
    </location>
</feature>
<evidence type="ECO:0000313" key="9">
    <source>
        <dbReference type="Proteomes" id="UP000822688"/>
    </source>
</evidence>
<protein>
    <recommendedName>
        <fullName evidence="5">Small ribosomal subunit protein bS18c</fullName>
    </recommendedName>
</protein>
<keyword evidence="2" id="KW-0694">RNA-binding</keyword>
<dbReference type="InterPro" id="IPR036870">
    <property type="entry name" value="Ribosomal_bS18_sf"/>
</dbReference>
<sequence>MSGRKALAAALRASTRRLALPSPLEQARSFSSSLANGGGGLRSLPNTERAMATSLSSQGMSPKEMGVRSAAIGMFDGKRAMSSSKGKTGAKGTGQADSGDEMDVPSENMFGNSAATGSFREPHPVDLPMDDFELRVLGISSKKDDGEDDDLLRELEEIERSASWRAAGAAEGESGGDDSDLQEDEDDEEWEDERGQVLSDAALSAIVDYDLDDEQRPYQFRPDRLFFPGQTYDPEDLDLSKKPDELERPPPRYRRRYDNNEVLQRADFRNPRYLSNFIAETSRILPKRRSSLTAKAQRKVIREIKTARTFGLMPFTSMGRSPFRFLRSRLDEEDTNSLSH</sequence>
<evidence type="ECO:0000256" key="7">
    <source>
        <dbReference type="SAM" id="MobiDB-lite"/>
    </source>
</evidence>
<gene>
    <name evidence="8" type="ORF">KC19_10G001900</name>
</gene>
<dbReference type="Pfam" id="PF01084">
    <property type="entry name" value="Ribosomal_S18"/>
    <property type="match status" value="1"/>
</dbReference>
<dbReference type="PANTHER" id="PTHR13479">
    <property type="entry name" value="30S RIBOSOMAL PROTEIN S18"/>
    <property type="match status" value="1"/>
</dbReference>
<keyword evidence="3 6" id="KW-0689">Ribosomal protein</keyword>
<dbReference type="GO" id="GO:0005763">
    <property type="term" value="C:mitochondrial small ribosomal subunit"/>
    <property type="evidence" value="ECO:0007669"/>
    <property type="project" value="TreeGrafter"/>
</dbReference>
<keyword evidence="4 6" id="KW-0687">Ribonucleoprotein</keyword>
<comment type="caution">
    <text evidence="8">The sequence shown here is derived from an EMBL/GenBank/DDBJ whole genome shotgun (WGS) entry which is preliminary data.</text>
</comment>
<organism evidence="8 9">
    <name type="scientific">Ceratodon purpureus</name>
    <name type="common">Fire moss</name>
    <name type="synonym">Dicranum purpureum</name>
    <dbReference type="NCBI Taxonomy" id="3225"/>
    <lineage>
        <taxon>Eukaryota</taxon>
        <taxon>Viridiplantae</taxon>
        <taxon>Streptophyta</taxon>
        <taxon>Embryophyta</taxon>
        <taxon>Bryophyta</taxon>
        <taxon>Bryophytina</taxon>
        <taxon>Bryopsida</taxon>
        <taxon>Dicranidae</taxon>
        <taxon>Pseudoditrichales</taxon>
        <taxon>Ditrichaceae</taxon>
        <taxon>Ceratodon</taxon>
    </lineage>
</organism>
<comment type="similarity">
    <text evidence="6">Belongs to the bacterial ribosomal protein bS18 family.</text>
</comment>
<feature type="region of interest" description="Disordered" evidence="7">
    <location>
        <begin position="22"/>
        <end position="65"/>
    </location>
</feature>
<evidence type="ECO:0000256" key="2">
    <source>
        <dbReference type="ARBA" id="ARBA00022884"/>
    </source>
</evidence>
<dbReference type="GO" id="GO:0006412">
    <property type="term" value="P:translation"/>
    <property type="evidence" value="ECO:0007669"/>
    <property type="project" value="InterPro"/>
</dbReference>
<evidence type="ECO:0000256" key="1">
    <source>
        <dbReference type="ARBA" id="ARBA00022730"/>
    </source>
</evidence>
<dbReference type="SUPFAM" id="SSF46911">
    <property type="entry name" value="Ribosomal protein S18"/>
    <property type="match status" value="1"/>
</dbReference>
<dbReference type="GO" id="GO:0003735">
    <property type="term" value="F:structural constituent of ribosome"/>
    <property type="evidence" value="ECO:0007669"/>
    <property type="project" value="InterPro"/>
</dbReference>
<dbReference type="PRINTS" id="PR00974">
    <property type="entry name" value="RIBOSOMALS18"/>
</dbReference>
<evidence type="ECO:0000256" key="3">
    <source>
        <dbReference type="ARBA" id="ARBA00022980"/>
    </source>
</evidence>
<feature type="compositionally biased region" description="Acidic residues" evidence="7">
    <location>
        <begin position="174"/>
        <end position="192"/>
    </location>
</feature>
<evidence type="ECO:0000256" key="5">
    <source>
        <dbReference type="ARBA" id="ARBA00035266"/>
    </source>
</evidence>
<accession>A0A8T0GGC4</accession>
<proteinExistence type="inferred from homology"/>
<name>A0A8T0GGC4_CERPU</name>
<dbReference type="GO" id="GO:0070181">
    <property type="term" value="F:small ribosomal subunit rRNA binding"/>
    <property type="evidence" value="ECO:0007669"/>
    <property type="project" value="TreeGrafter"/>
</dbReference>
<evidence type="ECO:0000256" key="4">
    <source>
        <dbReference type="ARBA" id="ARBA00023274"/>
    </source>
</evidence>
<feature type="region of interest" description="Disordered" evidence="7">
    <location>
        <begin position="224"/>
        <end position="253"/>
    </location>
</feature>
<evidence type="ECO:0000313" key="8">
    <source>
        <dbReference type="EMBL" id="KAG0558063.1"/>
    </source>
</evidence>
<dbReference type="Proteomes" id="UP000822688">
    <property type="component" value="Chromosome 10"/>
</dbReference>
<feature type="compositionally biased region" description="Low complexity" evidence="7">
    <location>
        <begin position="163"/>
        <end position="172"/>
    </location>
</feature>
<dbReference type="PANTHER" id="PTHR13479:SF65">
    <property type="entry name" value="F10K1.8 PROTEIN"/>
    <property type="match status" value="1"/>
</dbReference>
<dbReference type="NCBIfam" id="TIGR00165">
    <property type="entry name" value="S18"/>
    <property type="match status" value="1"/>
</dbReference>
<keyword evidence="9" id="KW-1185">Reference proteome</keyword>
<feature type="region of interest" description="Disordered" evidence="7">
    <location>
        <begin position="77"/>
        <end position="127"/>
    </location>
</feature>
<dbReference type="Gene3D" id="4.10.640.10">
    <property type="entry name" value="Ribosomal protein S18"/>
    <property type="match status" value="1"/>
</dbReference>
<dbReference type="AlphaFoldDB" id="A0A8T0GGC4"/>
<dbReference type="InterPro" id="IPR001648">
    <property type="entry name" value="Ribosomal_bS18"/>
</dbReference>
<dbReference type="OrthoDB" id="21463at2759"/>